<dbReference type="Proteomes" id="UP000537161">
    <property type="component" value="Unassembled WGS sequence"/>
</dbReference>
<evidence type="ECO:0000256" key="3">
    <source>
        <dbReference type="ARBA" id="ARBA00022496"/>
    </source>
</evidence>
<dbReference type="PANTHER" id="PTHR47234">
    <property type="match status" value="1"/>
</dbReference>
<keyword evidence="4" id="KW-0408">Iron</keyword>
<dbReference type="Gene3D" id="2.40.170.20">
    <property type="entry name" value="TonB-dependent receptor, beta-barrel domain"/>
    <property type="match status" value="1"/>
</dbReference>
<feature type="chain" id="PRO_5030718866" evidence="8">
    <location>
        <begin position="31"/>
        <end position="1120"/>
    </location>
</feature>
<keyword evidence="3" id="KW-0410">Iron transport</keyword>
<evidence type="ECO:0000256" key="8">
    <source>
        <dbReference type="SAM" id="SignalP"/>
    </source>
</evidence>
<dbReference type="PANTHER" id="PTHR47234:SF2">
    <property type="entry name" value="TONB-DEPENDENT RECEPTOR"/>
    <property type="match status" value="1"/>
</dbReference>
<dbReference type="AlphaFoldDB" id="A0A7W9B8Y0"/>
<comment type="caution">
    <text evidence="10">The sequence shown here is derived from an EMBL/GenBank/DDBJ whole genome shotgun (WGS) entry which is preliminary data.</text>
</comment>
<reference evidence="10 11" key="1">
    <citation type="submission" date="2020-08" db="EMBL/GenBank/DDBJ databases">
        <title>Genomic Encyclopedia of Type Strains, Phase IV (KMG-IV): sequencing the most valuable type-strain genomes for metagenomic binning, comparative biology and taxonomic classification.</title>
        <authorList>
            <person name="Goeker M."/>
        </authorList>
    </citation>
    <scope>NUCLEOTIDE SEQUENCE [LARGE SCALE GENOMIC DNA]</scope>
    <source>
        <strain evidence="10 11">DSM 27163</strain>
    </source>
</reference>
<dbReference type="InterPro" id="IPR037066">
    <property type="entry name" value="Plug_dom_sf"/>
</dbReference>
<accession>A0A7W9B8Y0</accession>
<dbReference type="InterPro" id="IPR012910">
    <property type="entry name" value="Plug_dom"/>
</dbReference>
<dbReference type="Gene3D" id="3.55.50.30">
    <property type="match status" value="1"/>
</dbReference>
<keyword evidence="2" id="KW-0813">Transport</keyword>
<dbReference type="GO" id="GO:0009279">
    <property type="term" value="C:cell outer membrane"/>
    <property type="evidence" value="ECO:0007669"/>
    <property type="project" value="UniProtKB-SubCell"/>
</dbReference>
<name>A0A7W9B8Y0_9SPHN</name>
<keyword evidence="10" id="KW-0675">Receptor</keyword>
<feature type="domain" description="Secretin/TonB short N-terminal" evidence="9">
    <location>
        <begin position="56"/>
        <end position="107"/>
    </location>
</feature>
<dbReference type="RefSeq" id="WP_184100449.1">
    <property type="nucleotide sequence ID" value="NZ_JACIJH010000014.1"/>
</dbReference>
<dbReference type="EMBL" id="JACIJH010000014">
    <property type="protein sequence ID" value="MBB5708049.1"/>
    <property type="molecule type" value="Genomic_DNA"/>
</dbReference>
<evidence type="ECO:0000256" key="1">
    <source>
        <dbReference type="ARBA" id="ARBA00004442"/>
    </source>
</evidence>
<dbReference type="InterPro" id="IPR011662">
    <property type="entry name" value="Secretin/TonB_short_N"/>
</dbReference>
<keyword evidence="6" id="KW-0998">Cell outer membrane</keyword>
<evidence type="ECO:0000259" key="9">
    <source>
        <dbReference type="SMART" id="SM00965"/>
    </source>
</evidence>
<evidence type="ECO:0000256" key="7">
    <source>
        <dbReference type="RuleBase" id="RU003357"/>
    </source>
</evidence>
<proteinExistence type="inferred from homology"/>
<evidence type="ECO:0000256" key="2">
    <source>
        <dbReference type="ARBA" id="ARBA00022448"/>
    </source>
</evidence>
<gene>
    <name evidence="10" type="ORF">FHR21_003426</name>
</gene>
<evidence type="ECO:0000256" key="6">
    <source>
        <dbReference type="ARBA" id="ARBA00023237"/>
    </source>
</evidence>
<dbReference type="GO" id="GO:0006826">
    <property type="term" value="P:iron ion transport"/>
    <property type="evidence" value="ECO:0007669"/>
    <property type="project" value="UniProtKB-KW"/>
</dbReference>
<evidence type="ECO:0000313" key="10">
    <source>
        <dbReference type="EMBL" id="MBB5708049.1"/>
    </source>
</evidence>
<dbReference type="SMART" id="SM00965">
    <property type="entry name" value="STN"/>
    <property type="match status" value="1"/>
</dbReference>
<evidence type="ECO:0000256" key="4">
    <source>
        <dbReference type="ARBA" id="ARBA00023004"/>
    </source>
</evidence>
<dbReference type="SUPFAM" id="SSF56935">
    <property type="entry name" value="Porins"/>
    <property type="match status" value="1"/>
</dbReference>
<keyword evidence="8" id="KW-0732">Signal</keyword>
<organism evidence="10 11">
    <name type="scientific">Sphingopyxis panaciterrulae</name>
    <dbReference type="NCBI Taxonomy" id="462372"/>
    <lineage>
        <taxon>Bacteria</taxon>
        <taxon>Pseudomonadati</taxon>
        <taxon>Pseudomonadota</taxon>
        <taxon>Alphaproteobacteria</taxon>
        <taxon>Sphingomonadales</taxon>
        <taxon>Sphingomonadaceae</taxon>
        <taxon>Sphingopyxis</taxon>
    </lineage>
</organism>
<dbReference type="Gene3D" id="2.170.130.10">
    <property type="entry name" value="TonB-dependent receptor, plug domain"/>
    <property type="match status" value="1"/>
</dbReference>
<evidence type="ECO:0000313" key="11">
    <source>
        <dbReference type="Proteomes" id="UP000537161"/>
    </source>
</evidence>
<dbReference type="InterPro" id="IPR000531">
    <property type="entry name" value="Beta-barrel_TonB"/>
</dbReference>
<comment type="subcellular location">
    <subcellularLocation>
        <location evidence="1 7">Cell outer membrane</location>
    </subcellularLocation>
</comment>
<evidence type="ECO:0000256" key="5">
    <source>
        <dbReference type="ARBA" id="ARBA00023136"/>
    </source>
</evidence>
<feature type="signal peptide" evidence="8">
    <location>
        <begin position="1"/>
        <end position="30"/>
    </location>
</feature>
<keyword evidence="5 7" id="KW-0472">Membrane</keyword>
<dbReference type="InterPro" id="IPR036942">
    <property type="entry name" value="Beta-barrel_TonB_sf"/>
</dbReference>
<dbReference type="Pfam" id="PF07715">
    <property type="entry name" value="Plug"/>
    <property type="match status" value="1"/>
</dbReference>
<dbReference type="Pfam" id="PF00593">
    <property type="entry name" value="TonB_dep_Rec_b-barrel"/>
    <property type="match status" value="1"/>
</dbReference>
<keyword evidence="11" id="KW-1185">Reference proteome</keyword>
<protein>
    <submittedName>
        <fullName evidence="10">Outer membrane receptor protein involved in Fe transport</fullName>
    </submittedName>
</protein>
<sequence length="1120" mass="117896">MSRGTDRKHLRALLMAGVAAAMCWTAPAVAQERQRYAIPSGDAVAAVQRLAVQSGVQVMVPQSDLKGITTNDINGSYTPVEALRHMLAGKGLEVVENRDGVVVIRRADRSIVQPTGGEPREEIVVTGSRIERAGFDTLQPATVDDAAQIEKRGYVNVAEALEANPLFGTSDSSAVGTNQAINGTGQRFVNMFSLGSQRTLTLVNGRRFVSANSAAASGNASAGSQVDLNLIPAGLVDRVETIAIGGAPIYGSDAIAGTVNIILKDDFDGVQLSGLAGINEKGDATQYSVRGLAGTNFAEGRGNLVAGIEYTRQSGLLYSDRFGGFKTTIRNPDNGSSTDGIPALQVIDDYRYAFFNEGGLPYFDSGAEALLGVDGPGVSLPGFGIAPNGNYIFDAQGRPLQFGPNGTLVPFNVGTVVEDILGGSGLGTFPQSSSGGDGFSLAENSSLLTPTYRVLGNLLAHYDITPDLRVFFEGAYAHSKVVRLSDLTSLSAPGLIGGPKLTFSIDNPFLSDQARSILQANGLTSFNLNRNLNDIVQREPQRTVQNLYRFVGGVDGHFDVAGERWNWDISYNYGRVRNNSRVTYVDPDRFLAAVNAVEGSGGSIVCGGAAPAGCVPINLFGFGSPSADAIAYVTNTGRSRSTNTQTVLTANVGGKLPFGIASERVAFNVGVERRVEKAVFAPDAVLQAGDTLLGDGIGAYSPVTGKFGTKEVYGELVIPLISADQDAPLIRDAELDGSIRYVDHSLAGGALTWSAGGRISPKLGGIGEGLTFRGVYTRAIRSPAVSELFAARSPVTDGISDPCGDGSYDRGNNPSVRTANCAAALAAVGADAPGDFIPTTAGRSVSGTVSGNPNLDNEKAKSWSLGLVYQPPAIPGFRLAADWTDIRLTGGIENLDIDATLASCYDSADFPNNAACGAFRRLTAADIASGNGTGGAAREVGDIANGFATGFVNTSTLHFAGLIIAADYSLDIGGIAPSSDGRNMMRFGTKVFYTDRYDQQRFAGEPVTEAAGTVSLPRWRVQTNVGATLGDIDLDVQLLWRDKTKFSLIQTIEDTPINEVGAYTLVNGTIGFNVADRFRLQFIVNNLFDREMPYPAIVRRSFGAFDILGRSYLVTASASF</sequence>
<keyword evidence="3" id="KW-0406">Ion transport</keyword>
<comment type="similarity">
    <text evidence="7">Belongs to the TonB-dependent receptor family.</text>
</comment>
<keyword evidence="7" id="KW-0798">TonB box</keyword>